<gene>
    <name evidence="2" type="ORF">CWE06_11580</name>
</gene>
<accession>A0A432VQ36</accession>
<keyword evidence="3" id="KW-1185">Reference proteome</keyword>
<evidence type="ECO:0000313" key="3">
    <source>
        <dbReference type="Proteomes" id="UP000288212"/>
    </source>
</evidence>
<evidence type="ECO:0000313" key="2">
    <source>
        <dbReference type="EMBL" id="RUO18282.1"/>
    </source>
</evidence>
<name>A0A432VQ36_9GAMM</name>
<dbReference type="EMBL" id="PIPI01000010">
    <property type="protein sequence ID" value="RUO18282.1"/>
    <property type="molecule type" value="Genomic_DNA"/>
</dbReference>
<protein>
    <submittedName>
        <fullName evidence="2">Uncharacterized protein</fullName>
    </submittedName>
</protein>
<dbReference type="AlphaFoldDB" id="A0A432VQ36"/>
<proteinExistence type="predicted"/>
<feature type="compositionally biased region" description="Polar residues" evidence="1">
    <location>
        <begin position="86"/>
        <end position="104"/>
    </location>
</feature>
<evidence type="ECO:0000256" key="1">
    <source>
        <dbReference type="SAM" id="MobiDB-lite"/>
    </source>
</evidence>
<sequence>MEHDAPQRSWGWGTAESLKRLPSVGFSCQLEAAARAGFRDGRVYEAWMPNISPQGWVHGVSDIPEPSPGEPSAEREQSPTLGKLAKSQSHTPAPQASKAQTLSP</sequence>
<feature type="region of interest" description="Disordered" evidence="1">
    <location>
        <begin position="58"/>
        <end position="104"/>
    </location>
</feature>
<reference evidence="2 3" key="1">
    <citation type="journal article" date="2011" name="Front. Microbiol.">
        <title>Genomic signatures of strain selection and enhancement in Bacillus atrophaeus var. globigii, a historical biowarfare simulant.</title>
        <authorList>
            <person name="Gibbons H.S."/>
            <person name="Broomall S.M."/>
            <person name="McNew L.A."/>
            <person name="Daligault H."/>
            <person name="Chapman C."/>
            <person name="Bruce D."/>
            <person name="Karavis M."/>
            <person name="Krepps M."/>
            <person name="McGregor P.A."/>
            <person name="Hong C."/>
            <person name="Park K.H."/>
            <person name="Akmal A."/>
            <person name="Feldman A."/>
            <person name="Lin J.S."/>
            <person name="Chang W.E."/>
            <person name="Higgs B.W."/>
            <person name="Demirev P."/>
            <person name="Lindquist J."/>
            <person name="Liem A."/>
            <person name="Fochler E."/>
            <person name="Read T.D."/>
            <person name="Tapia R."/>
            <person name="Johnson S."/>
            <person name="Bishop-Lilly K.A."/>
            <person name="Detter C."/>
            <person name="Han C."/>
            <person name="Sozhamannan S."/>
            <person name="Rosenzweig C.N."/>
            <person name="Skowronski E.W."/>
        </authorList>
    </citation>
    <scope>NUCLEOTIDE SEQUENCE [LARGE SCALE GENOMIC DNA]</scope>
    <source>
        <strain evidence="2 3">AK5</strain>
    </source>
</reference>
<comment type="caution">
    <text evidence="2">The sequence shown here is derived from an EMBL/GenBank/DDBJ whole genome shotgun (WGS) entry which is preliminary data.</text>
</comment>
<organism evidence="2 3">
    <name type="scientific">Aliidiomarina haloalkalitolerans</name>
    <dbReference type="NCBI Taxonomy" id="859059"/>
    <lineage>
        <taxon>Bacteria</taxon>
        <taxon>Pseudomonadati</taxon>
        <taxon>Pseudomonadota</taxon>
        <taxon>Gammaproteobacteria</taxon>
        <taxon>Alteromonadales</taxon>
        <taxon>Idiomarinaceae</taxon>
        <taxon>Aliidiomarina</taxon>
    </lineage>
</organism>
<dbReference type="Proteomes" id="UP000288212">
    <property type="component" value="Unassembled WGS sequence"/>
</dbReference>